<evidence type="ECO:0000259" key="2">
    <source>
        <dbReference type="Pfam" id="PF10756"/>
    </source>
</evidence>
<evidence type="ECO:0000313" key="4">
    <source>
        <dbReference type="Proteomes" id="UP000316639"/>
    </source>
</evidence>
<keyword evidence="4" id="KW-1185">Reference proteome</keyword>
<dbReference type="Proteomes" id="UP000316639">
    <property type="component" value="Unassembled WGS sequence"/>
</dbReference>
<feature type="domain" description="Low molecular weight protein antigen 6 PH" evidence="2">
    <location>
        <begin position="64"/>
        <end position="129"/>
    </location>
</feature>
<comment type="caution">
    <text evidence="3">The sequence shown here is derived from an EMBL/GenBank/DDBJ whole genome shotgun (WGS) entry which is preliminary data.</text>
</comment>
<keyword evidence="1" id="KW-1133">Transmembrane helix</keyword>
<dbReference type="OrthoDB" id="3709804at2"/>
<dbReference type="Pfam" id="PF10756">
    <property type="entry name" value="bPH_6"/>
    <property type="match status" value="1"/>
</dbReference>
<sequence>MDQPVRYFQPRLRAFGVVAFGIVLVGAIAGLVPLLGQPDPVQMVLSSMTAPVAVWGIWRVWRQSITVTADGVVVRNQLRDHHLRWSEITGAEYRMFPRFYQPGGVFLLLEDGREVRCHAFGDGPLDDMRATQHVLQALNARVVTTP</sequence>
<proteinExistence type="predicted"/>
<keyword evidence="1" id="KW-0812">Transmembrane</keyword>
<dbReference type="InterPro" id="IPR019692">
    <property type="entry name" value="CFP-6_PH"/>
</dbReference>
<gene>
    <name evidence="3" type="ORF">FKR81_07750</name>
</gene>
<dbReference type="EMBL" id="VOBR01000004">
    <property type="protein sequence ID" value="TWP52983.1"/>
    <property type="molecule type" value="Genomic_DNA"/>
</dbReference>
<dbReference type="RefSeq" id="WP_146350236.1">
    <property type="nucleotide sequence ID" value="NZ_VOBR01000004.1"/>
</dbReference>
<evidence type="ECO:0000313" key="3">
    <source>
        <dbReference type="EMBL" id="TWP52983.1"/>
    </source>
</evidence>
<feature type="transmembrane region" description="Helical" evidence="1">
    <location>
        <begin position="41"/>
        <end position="58"/>
    </location>
</feature>
<keyword evidence="1" id="KW-0472">Membrane</keyword>
<accession>A0A563EZD0</accession>
<protein>
    <submittedName>
        <fullName evidence="3">PH domain-containing protein</fullName>
    </submittedName>
</protein>
<name>A0A563EZD0_9PSEU</name>
<feature type="transmembrane region" description="Helical" evidence="1">
    <location>
        <begin position="12"/>
        <end position="35"/>
    </location>
</feature>
<evidence type="ECO:0000256" key="1">
    <source>
        <dbReference type="SAM" id="Phobius"/>
    </source>
</evidence>
<dbReference type="AlphaFoldDB" id="A0A563EZD0"/>
<organism evidence="3 4">
    <name type="scientific">Lentzea tibetensis</name>
    <dbReference type="NCBI Taxonomy" id="2591470"/>
    <lineage>
        <taxon>Bacteria</taxon>
        <taxon>Bacillati</taxon>
        <taxon>Actinomycetota</taxon>
        <taxon>Actinomycetes</taxon>
        <taxon>Pseudonocardiales</taxon>
        <taxon>Pseudonocardiaceae</taxon>
        <taxon>Lentzea</taxon>
    </lineage>
</organism>
<reference evidence="3 4" key="1">
    <citation type="submission" date="2019-07" db="EMBL/GenBank/DDBJ databases">
        <title>Lentzea xizangensis sp. nov., isolated from Qinghai-Tibetan Plateau Soils.</title>
        <authorList>
            <person name="Huang J."/>
        </authorList>
    </citation>
    <scope>NUCLEOTIDE SEQUENCE [LARGE SCALE GENOMIC DNA]</scope>
    <source>
        <strain evidence="3 4">FXJ1.1311</strain>
    </source>
</reference>